<dbReference type="InterPro" id="IPR001387">
    <property type="entry name" value="Cro/C1-type_HTH"/>
</dbReference>
<dbReference type="CDD" id="cd00118">
    <property type="entry name" value="LysM"/>
    <property type="match status" value="1"/>
</dbReference>
<keyword evidence="5" id="KW-1185">Reference proteome</keyword>
<dbReference type="PROSITE" id="PS50943">
    <property type="entry name" value="HTH_CROC1"/>
    <property type="match status" value="1"/>
</dbReference>
<dbReference type="SMART" id="SM00257">
    <property type="entry name" value="LysM"/>
    <property type="match status" value="1"/>
</dbReference>
<dbReference type="Proteomes" id="UP000276770">
    <property type="component" value="Unassembled WGS sequence"/>
</dbReference>
<protein>
    <submittedName>
        <fullName evidence="4">LysM peptidoglycan-binding domain-containing protein</fullName>
    </submittedName>
</protein>
<dbReference type="InterPro" id="IPR018392">
    <property type="entry name" value="LysM"/>
</dbReference>
<feature type="domain" description="HTH cro/C1-type" evidence="2">
    <location>
        <begin position="10"/>
        <end position="26"/>
    </location>
</feature>
<feature type="domain" description="LysM" evidence="3">
    <location>
        <begin position="2"/>
        <end position="47"/>
    </location>
</feature>
<dbReference type="PROSITE" id="PS51782">
    <property type="entry name" value="LYSM"/>
    <property type="match status" value="1"/>
</dbReference>
<dbReference type="AlphaFoldDB" id="A0A3L7K704"/>
<dbReference type="EMBL" id="RCVZ01000001">
    <property type="protein sequence ID" value="RLQ98079.1"/>
    <property type="molecule type" value="Genomic_DNA"/>
</dbReference>
<dbReference type="Pfam" id="PF01476">
    <property type="entry name" value="LysM"/>
    <property type="match status" value="1"/>
</dbReference>
<dbReference type="Gene3D" id="3.10.350.10">
    <property type="entry name" value="LysM domain"/>
    <property type="match status" value="1"/>
</dbReference>
<name>A0A3L7K704_9BACI</name>
<evidence type="ECO:0000313" key="5">
    <source>
        <dbReference type="Proteomes" id="UP000276770"/>
    </source>
</evidence>
<reference evidence="4 5" key="1">
    <citation type="submission" date="2018-10" db="EMBL/GenBank/DDBJ databases">
        <title>Falsibacillus sp. genome draft.</title>
        <authorList>
            <person name="Shi S."/>
        </authorList>
    </citation>
    <scope>NUCLEOTIDE SEQUENCE [LARGE SCALE GENOMIC DNA]</scope>
    <source>
        <strain evidence="4 5">GY 10110</strain>
    </source>
</reference>
<evidence type="ECO:0000259" key="2">
    <source>
        <dbReference type="PROSITE" id="PS50943"/>
    </source>
</evidence>
<proteinExistence type="predicted"/>
<organism evidence="4 5">
    <name type="scientific">Falsibacillus albus</name>
    <dbReference type="NCBI Taxonomy" id="2478915"/>
    <lineage>
        <taxon>Bacteria</taxon>
        <taxon>Bacillati</taxon>
        <taxon>Bacillota</taxon>
        <taxon>Bacilli</taxon>
        <taxon>Bacillales</taxon>
        <taxon>Bacillaceae</taxon>
        <taxon>Falsibacillus</taxon>
    </lineage>
</organism>
<accession>A0A3L7K704</accession>
<dbReference type="InterPro" id="IPR014248">
    <property type="entry name" value="Spore_coat_assembly_SafA"/>
</dbReference>
<feature type="region of interest" description="Disordered" evidence="1">
    <location>
        <begin position="135"/>
        <end position="166"/>
    </location>
</feature>
<dbReference type="NCBIfam" id="TIGR02899">
    <property type="entry name" value="spore_safA"/>
    <property type="match status" value="1"/>
</dbReference>
<comment type="caution">
    <text evidence="4">The sequence shown here is derived from an EMBL/GenBank/DDBJ whole genome shotgun (WGS) entry which is preliminary data.</text>
</comment>
<evidence type="ECO:0000313" key="4">
    <source>
        <dbReference type="EMBL" id="RLQ98079.1"/>
    </source>
</evidence>
<dbReference type="OrthoDB" id="2033517at2"/>
<sequence length="448" mass="49193">MKIHIVQKGDTLWKIAKKYGVNFEELKKMNAQLSNPDMIMPGMKIKVPTSGGNINKEVGGAKVSYGSNPKEHPYTNQKPIHKEAPVAPMKEMPKKEAPVKEVPKPIYAPKIPQPVIPEIDINNYYMMNMANMQMQSQPQAPPVPPKPKEIPKEEPKAEKPIEGGQPEPMYCVPVTPVMPGSGFCPPGPGHMMPHHMMPQVQGAYTMPMQQPMMQGVSPAMMHHMGYDEESSSSSSYMPMMHQQPMSYHHGNPQGVKGIQDNPNYGGMPQDPMGQMPAMNYPPMGYPYPGNCVPTSQVMPGSGFGPMGSPRMEHGGYPMQQVQGTMSHESPEMMQQPMMQPVQQPMQQPMQSYPMEEDCGCGCGGPSYGQSYPMPYHHHMHMATPYGYGGGQPGYGMPMQQQYGMGQPGMQAPYGMGQPGMGMPGQGVGYGMPGQFPGMPRIDGDENDF</sequence>
<gene>
    <name evidence="4" type="ORF">D9X91_01430</name>
</gene>
<dbReference type="SUPFAM" id="SSF54106">
    <property type="entry name" value="LysM domain"/>
    <property type="match status" value="1"/>
</dbReference>
<dbReference type="InterPro" id="IPR036779">
    <property type="entry name" value="LysM_dom_sf"/>
</dbReference>
<evidence type="ECO:0000256" key="1">
    <source>
        <dbReference type="SAM" id="MobiDB-lite"/>
    </source>
</evidence>
<feature type="compositionally biased region" description="Basic and acidic residues" evidence="1">
    <location>
        <begin position="146"/>
        <end position="161"/>
    </location>
</feature>
<evidence type="ECO:0000259" key="3">
    <source>
        <dbReference type="PROSITE" id="PS51782"/>
    </source>
</evidence>